<dbReference type="EMBL" id="GBEZ01026998">
    <property type="protein sequence ID" value="JAC60260.1"/>
    <property type="molecule type" value="Transcribed_RNA"/>
</dbReference>
<proteinExistence type="predicted"/>
<reference evidence="2" key="1">
    <citation type="submission" date="2014-05" db="EMBL/GenBank/DDBJ databases">
        <title>The transcriptome of the halophilic microalga Tetraselmis sp. GSL018 isolated from the Great Salt Lake, Utah.</title>
        <authorList>
            <person name="Jinkerson R.E."/>
            <person name="D'Adamo S."/>
            <person name="Posewitz M.C."/>
        </authorList>
    </citation>
    <scope>NUCLEOTIDE SEQUENCE</scope>
    <source>
        <strain evidence="2">GSL018</strain>
    </source>
</reference>
<dbReference type="AlphaFoldDB" id="A0A061QP81"/>
<accession>A0A061QP81</accession>
<organism evidence="2">
    <name type="scientific">Tetraselmis sp. GSL018</name>
    <dbReference type="NCBI Taxonomy" id="582737"/>
    <lineage>
        <taxon>Eukaryota</taxon>
        <taxon>Viridiplantae</taxon>
        <taxon>Chlorophyta</taxon>
        <taxon>core chlorophytes</taxon>
        <taxon>Chlorodendrophyceae</taxon>
        <taxon>Chlorodendrales</taxon>
        <taxon>Chlorodendraceae</taxon>
        <taxon>Tetraselmis</taxon>
    </lineage>
</organism>
<feature type="region of interest" description="Disordered" evidence="1">
    <location>
        <begin position="1"/>
        <end position="20"/>
    </location>
</feature>
<evidence type="ECO:0000256" key="1">
    <source>
        <dbReference type="SAM" id="MobiDB-lite"/>
    </source>
</evidence>
<sequence length="61" mass="7446">RPPNQNQQHPASKENKNRNQAFKLLTSFIRIPFERFRFRDQKEKRKGRTIPITRGSRKCHR</sequence>
<gene>
    <name evidence="2" type="ORF">TSPGSL018_29405</name>
</gene>
<protein>
    <submittedName>
        <fullName evidence="2">Uncharacterized protein</fullName>
    </submittedName>
</protein>
<evidence type="ECO:0000313" key="2">
    <source>
        <dbReference type="EMBL" id="JAC60260.1"/>
    </source>
</evidence>
<feature type="region of interest" description="Disordered" evidence="1">
    <location>
        <begin position="42"/>
        <end position="61"/>
    </location>
</feature>
<feature type="non-terminal residue" evidence="2">
    <location>
        <position position="1"/>
    </location>
</feature>
<feature type="compositionally biased region" description="Polar residues" evidence="1">
    <location>
        <begin position="1"/>
        <end position="10"/>
    </location>
</feature>
<name>A0A061QP81_9CHLO</name>